<evidence type="ECO:0000313" key="2">
    <source>
        <dbReference type="Proteomes" id="UP000267027"/>
    </source>
</evidence>
<dbReference type="Proteomes" id="UP000267027">
    <property type="component" value="Unassembled WGS sequence"/>
</dbReference>
<sequence length="91" mass="10617">MNILFVMKPSQLQGDLIAEYTGEVISKWESERRGLIYDKFCTSYIFGFRTKVCTRSSPPQAVTALVDQRKICHHSTSLIRGRWRILLFLYT</sequence>
<dbReference type="STRING" id="334426.A0A0R3PTF6"/>
<accession>A0A0R3PTF6</accession>
<gene>
    <name evidence="1" type="ORF">ACOC_LOCUS9055</name>
</gene>
<dbReference type="Gene3D" id="2.170.270.10">
    <property type="entry name" value="SET domain"/>
    <property type="match status" value="1"/>
</dbReference>
<dbReference type="EMBL" id="UYYA01004242">
    <property type="protein sequence ID" value="VDM60640.1"/>
    <property type="molecule type" value="Genomic_DNA"/>
</dbReference>
<dbReference type="SUPFAM" id="SSF82199">
    <property type="entry name" value="SET domain"/>
    <property type="match status" value="1"/>
</dbReference>
<reference evidence="1 2" key="2">
    <citation type="submission" date="2018-11" db="EMBL/GenBank/DDBJ databases">
        <authorList>
            <consortium name="Pathogen Informatics"/>
        </authorList>
    </citation>
    <scope>NUCLEOTIDE SEQUENCE [LARGE SCALE GENOMIC DNA]</scope>
    <source>
        <strain evidence="1 2">Costa Rica</strain>
    </source>
</reference>
<dbReference type="WBParaSite" id="ACOC_0000905401-mRNA-1">
    <property type="protein sequence ID" value="ACOC_0000905401-mRNA-1"/>
    <property type="gene ID" value="ACOC_0000905401"/>
</dbReference>
<evidence type="ECO:0000313" key="3">
    <source>
        <dbReference type="WBParaSite" id="ACOC_0000905401-mRNA-1"/>
    </source>
</evidence>
<dbReference type="AlphaFoldDB" id="A0A0R3PTF6"/>
<protein>
    <submittedName>
        <fullName evidence="3">Nucleoside diphosphate kinase</fullName>
    </submittedName>
</protein>
<reference evidence="3" key="1">
    <citation type="submission" date="2017-02" db="UniProtKB">
        <authorList>
            <consortium name="WormBaseParasite"/>
        </authorList>
    </citation>
    <scope>IDENTIFICATION</scope>
</reference>
<evidence type="ECO:0000313" key="1">
    <source>
        <dbReference type="EMBL" id="VDM60640.1"/>
    </source>
</evidence>
<dbReference type="OrthoDB" id="6141102at2759"/>
<name>A0A0R3PTF6_ANGCS</name>
<keyword evidence="2" id="KW-1185">Reference proteome</keyword>
<organism evidence="3">
    <name type="scientific">Angiostrongylus costaricensis</name>
    <name type="common">Nematode worm</name>
    <dbReference type="NCBI Taxonomy" id="334426"/>
    <lineage>
        <taxon>Eukaryota</taxon>
        <taxon>Metazoa</taxon>
        <taxon>Ecdysozoa</taxon>
        <taxon>Nematoda</taxon>
        <taxon>Chromadorea</taxon>
        <taxon>Rhabditida</taxon>
        <taxon>Rhabditina</taxon>
        <taxon>Rhabditomorpha</taxon>
        <taxon>Strongyloidea</taxon>
        <taxon>Metastrongylidae</taxon>
        <taxon>Angiostrongylus</taxon>
    </lineage>
</organism>
<proteinExistence type="predicted"/>
<dbReference type="InterPro" id="IPR046341">
    <property type="entry name" value="SET_dom_sf"/>
</dbReference>